<feature type="region of interest" description="Disordered" evidence="1">
    <location>
        <begin position="15"/>
        <end position="80"/>
    </location>
</feature>
<name>A0A261V979_9BORD</name>
<evidence type="ECO:0000256" key="2">
    <source>
        <dbReference type="SAM" id="Phobius"/>
    </source>
</evidence>
<keyword evidence="2" id="KW-0472">Membrane</keyword>
<dbReference type="EMBL" id="NEVU01000003">
    <property type="protein sequence ID" value="OZI70734.1"/>
    <property type="molecule type" value="Genomic_DNA"/>
</dbReference>
<organism evidence="3 4">
    <name type="scientific">Bordetella genomosp. 12</name>
    <dbReference type="NCBI Taxonomy" id="463035"/>
    <lineage>
        <taxon>Bacteria</taxon>
        <taxon>Pseudomonadati</taxon>
        <taxon>Pseudomonadota</taxon>
        <taxon>Betaproteobacteria</taxon>
        <taxon>Burkholderiales</taxon>
        <taxon>Alcaligenaceae</taxon>
        <taxon>Bordetella</taxon>
    </lineage>
</organism>
<evidence type="ECO:0000313" key="3">
    <source>
        <dbReference type="EMBL" id="OZI70734.1"/>
    </source>
</evidence>
<keyword evidence="2" id="KW-1133">Transmembrane helix</keyword>
<feature type="transmembrane region" description="Helical" evidence="2">
    <location>
        <begin position="88"/>
        <end position="107"/>
    </location>
</feature>
<dbReference type="Proteomes" id="UP000216429">
    <property type="component" value="Unassembled WGS sequence"/>
</dbReference>
<evidence type="ECO:0000256" key="1">
    <source>
        <dbReference type="SAM" id="MobiDB-lite"/>
    </source>
</evidence>
<sequence length="153" mass="16369">MSIYGEPKNGDFARYVEELSRRGLGSQPASSTQSPGEMPRGRPPAPRWRRMAAGTPSAATAPAPAPARSSEPTLAGQASLRQSSSRQALLGFIMICLAVWNLAAFLAHEHQSPARFIIPALIGLWLFRGAARKRALSRATPPALPPLNLPPKP</sequence>
<gene>
    <name evidence="3" type="ORF">CAL22_12510</name>
</gene>
<proteinExistence type="predicted"/>
<dbReference type="AlphaFoldDB" id="A0A261V979"/>
<dbReference type="RefSeq" id="WP_094813779.1">
    <property type="nucleotide sequence ID" value="NZ_NEVU01000003.1"/>
</dbReference>
<keyword evidence="2" id="KW-0812">Transmembrane</keyword>
<accession>A0A261V979</accession>
<feature type="compositionally biased region" description="Low complexity" evidence="1">
    <location>
        <begin position="51"/>
        <end position="80"/>
    </location>
</feature>
<reference evidence="4" key="1">
    <citation type="submission" date="2017-05" db="EMBL/GenBank/DDBJ databases">
        <title>Complete and WGS of Bordetella genogroups.</title>
        <authorList>
            <person name="Spilker T."/>
            <person name="Lipuma J."/>
        </authorList>
    </citation>
    <scope>NUCLEOTIDE SEQUENCE [LARGE SCALE GENOMIC DNA]</scope>
    <source>
        <strain evidence="4">AU6712</strain>
    </source>
</reference>
<evidence type="ECO:0000313" key="4">
    <source>
        <dbReference type="Proteomes" id="UP000216429"/>
    </source>
</evidence>
<protein>
    <submittedName>
        <fullName evidence="3">Uncharacterized protein</fullName>
    </submittedName>
</protein>
<comment type="caution">
    <text evidence="3">The sequence shown here is derived from an EMBL/GenBank/DDBJ whole genome shotgun (WGS) entry which is preliminary data.</text>
</comment>
<feature type="transmembrane region" description="Helical" evidence="2">
    <location>
        <begin position="113"/>
        <end position="131"/>
    </location>
</feature>
<dbReference type="OrthoDB" id="8683418at2"/>
<keyword evidence="4" id="KW-1185">Reference proteome</keyword>